<evidence type="ECO:0000313" key="9">
    <source>
        <dbReference type="EMBL" id="EDO25604.1"/>
    </source>
</evidence>
<dbReference type="eggNOG" id="KOG0519">
    <property type="taxonomic scope" value="Eukaryota"/>
</dbReference>
<dbReference type="InterPro" id="IPR000014">
    <property type="entry name" value="PAS"/>
</dbReference>
<dbReference type="HOGENOM" id="CLU_791261_0_0_1"/>
<keyword evidence="3" id="KW-0808">Transferase</keyword>
<sequence>MKKPSDTPNTTVEDLIGLGQLSARKNYYPELSQKLDELEAERNRYKWLFDNALHGIFQADMQGRILAANPAMATLCGYPDADALMQHVVEMGSQLFANPDDYTHLLKRLRQEGKLFRYETRLLQSQGIIIHVSMNVLLKQSQGQETLEAFVQDITERVNDQARLHKLNEELEGRVRERTRALAEVNQKLWEEIREREQTQHQLEIAKEQAEAANHSKDKYLAAASHDLLQPMNAARLLVATLRERPLAEPEHHLVERVHIALEGAEELLSDLLEISKLDQNAVKPDHTTFSVQSLFDALETEFQPTAERAGLRLRVRPTRTQTHTDPRLLMRILRNFVSNALRYTNYGGVL</sequence>
<dbReference type="EMBL" id="DS478912">
    <property type="protein sequence ID" value="EDO25604.1"/>
    <property type="molecule type" value="Genomic_DNA"/>
</dbReference>
<dbReference type="PANTHER" id="PTHR43711:SF26">
    <property type="entry name" value="SENSOR HISTIDINE KINASE RCSC"/>
    <property type="match status" value="1"/>
</dbReference>
<dbReference type="Gene3D" id="1.10.287.130">
    <property type="match status" value="1"/>
</dbReference>
<dbReference type="InterPro" id="IPR036097">
    <property type="entry name" value="HisK_dim/P_sf"/>
</dbReference>
<evidence type="ECO:0000313" key="10">
    <source>
        <dbReference type="Proteomes" id="UP000001593"/>
    </source>
</evidence>
<dbReference type="SMART" id="SM00388">
    <property type="entry name" value="HisKA"/>
    <property type="match status" value="1"/>
</dbReference>
<dbReference type="PROSITE" id="PS50112">
    <property type="entry name" value="PAS"/>
    <property type="match status" value="1"/>
</dbReference>
<feature type="domain" description="Histidine kinase" evidence="7">
    <location>
        <begin position="223"/>
        <end position="351"/>
    </location>
</feature>
<evidence type="ECO:0000256" key="3">
    <source>
        <dbReference type="ARBA" id="ARBA00022679"/>
    </source>
</evidence>
<dbReference type="STRING" id="45351.A8DW05"/>
<feature type="domain" description="PAS" evidence="8">
    <location>
        <begin position="41"/>
        <end position="111"/>
    </location>
</feature>
<dbReference type="Pfam" id="PF13188">
    <property type="entry name" value="PAS_8"/>
    <property type="match status" value="1"/>
</dbReference>
<dbReference type="InterPro" id="IPR036890">
    <property type="entry name" value="HATPase_C_sf"/>
</dbReference>
<dbReference type="Gene3D" id="3.30.565.10">
    <property type="entry name" value="Histidine kinase-like ATPase, C-terminal domain"/>
    <property type="match status" value="1"/>
</dbReference>
<dbReference type="Gene3D" id="3.30.450.20">
    <property type="entry name" value="PAS domain"/>
    <property type="match status" value="1"/>
</dbReference>
<dbReference type="GO" id="GO:0000155">
    <property type="term" value="F:phosphorelay sensor kinase activity"/>
    <property type="evidence" value="ECO:0007669"/>
    <property type="project" value="InterPro"/>
</dbReference>
<dbReference type="InterPro" id="IPR005467">
    <property type="entry name" value="His_kinase_dom"/>
</dbReference>
<dbReference type="NCBIfam" id="TIGR00229">
    <property type="entry name" value="sensory_box"/>
    <property type="match status" value="1"/>
</dbReference>
<organism evidence="9 10">
    <name type="scientific">Nematostella vectensis</name>
    <name type="common">Starlet sea anemone</name>
    <dbReference type="NCBI Taxonomy" id="45351"/>
    <lineage>
        <taxon>Eukaryota</taxon>
        <taxon>Metazoa</taxon>
        <taxon>Cnidaria</taxon>
        <taxon>Anthozoa</taxon>
        <taxon>Hexacorallia</taxon>
        <taxon>Actiniaria</taxon>
        <taxon>Edwardsiidae</taxon>
        <taxon>Nematostella</taxon>
    </lineage>
</organism>
<dbReference type="CDD" id="cd00082">
    <property type="entry name" value="HisKA"/>
    <property type="match status" value="1"/>
</dbReference>
<keyword evidence="4" id="KW-0418">Kinase</keyword>
<dbReference type="InterPro" id="IPR003661">
    <property type="entry name" value="HisK_dim/P_dom"/>
</dbReference>
<feature type="coiled-coil region" evidence="6">
    <location>
        <begin position="168"/>
        <end position="216"/>
    </location>
</feature>
<evidence type="ECO:0000256" key="5">
    <source>
        <dbReference type="ARBA" id="ARBA00023012"/>
    </source>
</evidence>
<proteinExistence type="predicted"/>
<evidence type="ECO:0000256" key="2">
    <source>
        <dbReference type="ARBA" id="ARBA00012438"/>
    </source>
</evidence>
<comment type="catalytic activity">
    <reaction evidence="1">
        <text>ATP + protein L-histidine = ADP + protein N-phospho-L-histidine.</text>
        <dbReference type="EC" id="2.7.13.3"/>
    </reaction>
</comment>
<evidence type="ECO:0000256" key="6">
    <source>
        <dbReference type="SAM" id="Coils"/>
    </source>
</evidence>
<dbReference type="FunFam" id="1.10.287.130:FF:000081">
    <property type="entry name" value="Hybrid sensor histidine kinase/response regulator"/>
    <property type="match status" value="1"/>
</dbReference>
<dbReference type="InParanoid" id="A8DW05"/>
<dbReference type="SUPFAM" id="SSF47384">
    <property type="entry name" value="Homodimeric domain of signal transducing histidine kinase"/>
    <property type="match status" value="1"/>
</dbReference>
<evidence type="ECO:0000256" key="1">
    <source>
        <dbReference type="ARBA" id="ARBA00000085"/>
    </source>
</evidence>
<dbReference type="Pfam" id="PF00512">
    <property type="entry name" value="HisKA"/>
    <property type="match status" value="1"/>
</dbReference>
<dbReference type="Proteomes" id="UP000001593">
    <property type="component" value="Unassembled WGS sequence"/>
</dbReference>
<dbReference type="AlphaFoldDB" id="A8DW05"/>
<feature type="non-terminal residue" evidence="9">
    <location>
        <position position="351"/>
    </location>
</feature>
<evidence type="ECO:0000259" key="8">
    <source>
        <dbReference type="PROSITE" id="PS50112"/>
    </source>
</evidence>
<keyword evidence="10" id="KW-1185">Reference proteome</keyword>
<protein>
    <recommendedName>
        <fullName evidence="2">histidine kinase</fullName>
        <ecNumber evidence="2">2.7.13.3</ecNumber>
    </recommendedName>
</protein>
<dbReference type="PANTHER" id="PTHR43711">
    <property type="entry name" value="TWO-COMPONENT HISTIDINE KINASE"/>
    <property type="match status" value="1"/>
</dbReference>
<dbReference type="InterPro" id="IPR035965">
    <property type="entry name" value="PAS-like_dom_sf"/>
</dbReference>
<dbReference type="SUPFAM" id="SSF55874">
    <property type="entry name" value="ATPase domain of HSP90 chaperone/DNA topoisomerase II/histidine kinase"/>
    <property type="match status" value="1"/>
</dbReference>
<name>A8DW05_NEMVE</name>
<reference evidence="9 10" key="1">
    <citation type="journal article" date="2007" name="Science">
        <title>Sea anemone genome reveals ancestral eumetazoan gene repertoire and genomic organization.</title>
        <authorList>
            <person name="Putnam N.H."/>
            <person name="Srivastava M."/>
            <person name="Hellsten U."/>
            <person name="Dirks B."/>
            <person name="Chapman J."/>
            <person name="Salamov A."/>
            <person name="Terry A."/>
            <person name="Shapiro H."/>
            <person name="Lindquist E."/>
            <person name="Kapitonov V.V."/>
            <person name="Jurka J."/>
            <person name="Genikhovich G."/>
            <person name="Grigoriev I.V."/>
            <person name="Lucas S.M."/>
            <person name="Steele R.E."/>
            <person name="Finnerty J.R."/>
            <person name="Technau U."/>
            <person name="Martindale M.Q."/>
            <person name="Rokhsar D.S."/>
        </authorList>
    </citation>
    <scope>NUCLEOTIDE SEQUENCE [LARGE SCALE GENOMIC DNA]</scope>
    <source>
        <strain evidence="10">CH2 X CH6</strain>
    </source>
</reference>
<dbReference type="PhylomeDB" id="A8DW05"/>
<evidence type="ECO:0000256" key="4">
    <source>
        <dbReference type="ARBA" id="ARBA00022777"/>
    </source>
</evidence>
<evidence type="ECO:0000259" key="7">
    <source>
        <dbReference type="PROSITE" id="PS50109"/>
    </source>
</evidence>
<dbReference type="CDD" id="cd00130">
    <property type="entry name" value="PAS"/>
    <property type="match status" value="1"/>
</dbReference>
<accession>A8DW05</accession>
<keyword evidence="6" id="KW-0175">Coiled coil</keyword>
<dbReference type="PROSITE" id="PS50109">
    <property type="entry name" value="HIS_KIN"/>
    <property type="match status" value="1"/>
</dbReference>
<gene>
    <name evidence="9" type="ORF">NEMVEDRAFT_v1g225865</name>
</gene>
<keyword evidence="5" id="KW-0902">Two-component regulatory system</keyword>
<dbReference type="InterPro" id="IPR050736">
    <property type="entry name" value="Sensor_HK_Regulatory"/>
</dbReference>
<dbReference type="SUPFAM" id="SSF55785">
    <property type="entry name" value="PYP-like sensor domain (PAS domain)"/>
    <property type="match status" value="1"/>
</dbReference>
<dbReference type="EC" id="2.7.13.3" evidence="2"/>